<evidence type="ECO:0000259" key="11">
    <source>
        <dbReference type="PROSITE" id="PS51755"/>
    </source>
</evidence>
<accession>K9ZZL0</accession>
<evidence type="ECO:0000256" key="9">
    <source>
        <dbReference type="PROSITE-ProRule" id="PRU01091"/>
    </source>
</evidence>
<dbReference type="PROSITE" id="PS50110">
    <property type="entry name" value="RESPONSE_REGULATORY"/>
    <property type="match status" value="1"/>
</dbReference>
<evidence type="ECO:0000259" key="10">
    <source>
        <dbReference type="PROSITE" id="PS50110"/>
    </source>
</evidence>
<sequence>MPKTILVIEDDPDIRNVVTYTLQDAGYHTLTADNGMSGLITAREQHPDLVLLDLGLPDFDGSEVARRLRSNHDNVPVIVLSAMDSIDRKLNLLDDGANDYLTKPFLPEELLARIKVQLRHRQAPPLQRIGPLAISVDQRQASWNGVEILLSPKEFELLVALARQPGRVYSREELERDVWSNSLQTGSNTVDVHCANLRGKFRAVGANRVVRTVRGLGYALYIDS</sequence>
<evidence type="ECO:0000256" key="1">
    <source>
        <dbReference type="ARBA" id="ARBA00004496"/>
    </source>
</evidence>
<dbReference type="eggNOG" id="COG0745">
    <property type="taxonomic scope" value="Bacteria"/>
</dbReference>
<dbReference type="Gene3D" id="3.40.50.2300">
    <property type="match status" value="1"/>
</dbReference>
<keyword evidence="7" id="KW-0804">Transcription</keyword>
<dbReference type="Pfam" id="PF00072">
    <property type="entry name" value="Response_reg"/>
    <property type="match status" value="1"/>
</dbReference>
<dbReference type="GO" id="GO:0045893">
    <property type="term" value="P:positive regulation of DNA-templated transcription"/>
    <property type="evidence" value="ECO:0007669"/>
    <property type="project" value="UniProtKB-ARBA"/>
</dbReference>
<dbReference type="EMBL" id="CP003382">
    <property type="protein sequence ID" value="AFZ67041.1"/>
    <property type="molecule type" value="Genomic_DNA"/>
</dbReference>
<dbReference type="GO" id="GO:0032993">
    <property type="term" value="C:protein-DNA complex"/>
    <property type="evidence" value="ECO:0007669"/>
    <property type="project" value="TreeGrafter"/>
</dbReference>
<dbReference type="Proteomes" id="UP000010467">
    <property type="component" value="Chromosome"/>
</dbReference>
<dbReference type="OrthoDB" id="61040at2"/>
<dbReference type="GO" id="GO:0000987">
    <property type="term" value="F:cis-regulatory region sequence-specific DNA binding"/>
    <property type="evidence" value="ECO:0007669"/>
    <property type="project" value="UniProtKB-ARBA"/>
</dbReference>
<name>K9ZZL0_DEIPD</name>
<dbReference type="InterPro" id="IPR036388">
    <property type="entry name" value="WH-like_DNA-bd_sf"/>
</dbReference>
<keyword evidence="13" id="KW-1185">Reference proteome</keyword>
<evidence type="ECO:0000256" key="2">
    <source>
        <dbReference type="ARBA" id="ARBA00022490"/>
    </source>
</evidence>
<dbReference type="PANTHER" id="PTHR48111">
    <property type="entry name" value="REGULATOR OF RPOS"/>
    <property type="match status" value="1"/>
</dbReference>
<keyword evidence="2" id="KW-0963">Cytoplasm</keyword>
<dbReference type="InterPro" id="IPR039420">
    <property type="entry name" value="WalR-like"/>
</dbReference>
<dbReference type="PATRIC" id="fig|937777.3.peg.1504"/>
<dbReference type="HOGENOM" id="CLU_000445_30_1_0"/>
<dbReference type="AlphaFoldDB" id="K9ZZL0"/>
<dbReference type="GO" id="GO:0000156">
    <property type="term" value="F:phosphorelay response regulator activity"/>
    <property type="evidence" value="ECO:0007669"/>
    <property type="project" value="TreeGrafter"/>
</dbReference>
<dbReference type="PANTHER" id="PTHR48111:SF22">
    <property type="entry name" value="REGULATOR OF RPOS"/>
    <property type="match status" value="1"/>
</dbReference>
<dbReference type="SMART" id="SM00862">
    <property type="entry name" value="Trans_reg_C"/>
    <property type="match status" value="1"/>
</dbReference>
<feature type="domain" description="OmpR/PhoB-type" evidence="11">
    <location>
        <begin position="124"/>
        <end position="222"/>
    </location>
</feature>
<proteinExistence type="predicted"/>
<protein>
    <submittedName>
        <fullName evidence="12">Response regulator with CheY-like receiver domain and winged-helix DNA-binding domain protein</fullName>
    </submittedName>
</protein>
<dbReference type="InterPro" id="IPR001789">
    <property type="entry name" value="Sig_transdc_resp-reg_receiver"/>
</dbReference>
<dbReference type="FunFam" id="3.40.50.2300:FF:000021">
    <property type="entry name" value="Two-component system response regulator KdpE"/>
    <property type="match status" value="1"/>
</dbReference>
<keyword evidence="6 9" id="KW-0238">DNA-binding</keyword>
<dbReference type="Gene3D" id="1.10.10.10">
    <property type="entry name" value="Winged helix-like DNA-binding domain superfamily/Winged helix DNA-binding domain"/>
    <property type="match status" value="1"/>
</dbReference>
<dbReference type="RefSeq" id="WP_015235349.1">
    <property type="nucleotide sequence ID" value="NC_019793.1"/>
</dbReference>
<evidence type="ECO:0000313" key="13">
    <source>
        <dbReference type="Proteomes" id="UP000010467"/>
    </source>
</evidence>
<evidence type="ECO:0000256" key="7">
    <source>
        <dbReference type="ARBA" id="ARBA00023163"/>
    </source>
</evidence>
<dbReference type="GO" id="GO:0005829">
    <property type="term" value="C:cytosol"/>
    <property type="evidence" value="ECO:0007669"/>
    <property type="project" value="TreeGrafter"/>
</dbReference>
<dbReference type="InterPro" id="IPR001867">
    <property type="entry name" value="OmpR/PhoB-type_DNA-bd"/>
</dbReference>
<dbReference type="InterPro" id="IPR011006">
    <property type="entry name" value="CheY-like_superfamily"/>
</dbReference>
<feature type="modified residue" description="4-aspartylphosphate" evidence="8">
    <location>
        <position position="53"/>
    </location>
</feature>
<evidence type="ECO:0000313" key="12">
    <source>
        <dbReference type="EMBL" id="AFZ67041.1"/>
    </source>
</evidence>
<dbReference type="GO" id="GO:0042802">
    <property type="term" value="F:identical protein binding"/>
    <property type="evidence" value="ECO:0007669"/>
    <property type="project" value="UniProtKB-ARBA"/>
</dbReference>
<dbReference type="CDD" id="cd00383">
    <property type="entry name" value="trans_reg_C"/>
    <property type="match status" value="1"/>
</dbReference>
<evidence type="ECO:0000256" key="4">
    <source>
        <dbReference type="ARBA" id="ARBA00023012"/>
    </source>
</evidence>
<dbReference type="Pfam" id="PF00486">
    <property type="entry name" value="Trans_reg_C"/>
    <property type="match status" value="1"/>
</dbReference>
<dbReference type="PROSITE" id="PS51755">
    <property type="entry name" value="OMPR_PHOB"/>
    <property type="match status" value="1"/>
</dbReference>
<keyword evidence="4" id="KW-0902">Two-component regulatory system</keyword>
<organism evidence="12 13">
    <name type="scientific">Deinococcus peraridilitoris (strain DSM 19664 / LMG 22246 / CIP 109416 / KR-200)</name>
    <dbReference type="NCBI Taxonomy" id="937777"/>
    <lineage>
        <taxon>Bacteria</taxon>
        <taxon>Thermotogati</taxon>
        <taxon>Deinococcota</taxon>
        <taxon>Deinococci</taxon>
        <taxon>Deinococcales</taxon>
        <taxon>Deinococcaceae</taxon>
        <taxon>Deinococcus</taxon>
    </lineage>
</organism>
<feature type="DNA-binding region" description="OmpR/PhoB-type" evidence="9">
    <location>
        <begin position="124"/>
        <end position="222"/>
    </location>
</feature>
<evidence type="ECO:0000256" key="8">
    <source>
        <dbReference type="PROSITE-ProRule" id="PRU00169"/>
    </source>
</evidence>
<gene>
    <name evidence="12" type="ordered locus">Deipe_1500</name>
</gene>
<dbReference type="STRING" id="937777.Deipe_1500"/>
<keyword evidence="3 8" id="KW-0597">Phosphoprotein</keyword>
<evidence type="ECO:0000256" key="6">
    <source>
        <dbReference type="ARBA" id="ARBA00023125"/>
    </source>
</evidence>
<reference evidence="13" key="1">
    <citation type="submission" date="2012-03" db="EMBL/GenBank/DDBJ databases">
        <title>Complete sequence of chromosome of Deinococcus peraridilitoris DSM 19664.</title>
        <authorList>
            <person name="Lucas S."/>
            <person name="Copeland A."/>
            <person name="Lapidus A."/>
            <person name="Glavina del Rio T."/>
            <person name="Dalin E."/>
            <person name="Tice H."/>
            <person name="Bruce D."/>
            <person name="Goodwin L."/>
            <person name="Pitluck S."/>
            <person name="Peters L."/>
            <person name="Mikhailova N."/>
            <person name="Lu M."/>
            <person name="Kyrpides N."/>
            <person name="Mavromatis K."/>
            <person name="Ivanova N."/>
            <person name="Brettin T."/>
            <person name="Detter J.C."/>
            <person name="Han C."/>
            <person name="Larimer F."/>
            <person name="Land M."/>
            <person name="Hauser L."/>
            <person name="Markowitz V."/>
            <person name="Cheng J.-F."/>
            <person name="Hugenholtz P."/>
            <person name="Woyke T."/>
            <person name="Wu D."/>
            <person name="Pukall R."/>
            <person name="Steenblock K."/>
            <person name="Brambilla E."/>
            <person name="Klenk H.-P."/>
            <person name="Eisen J.A."/>
        </authorList>
    </citation>
    <scope>NUCLEOTIDE SEQUENCE [LARGE SCALE GENOMIC DNA]</scope>
    <source>
        <strain evidence="13">DSM 19664 / LMG 22246 / CIP 109416 / KR-200</strain>
    </source>
</reference>
<comment type="subcellular location">
    <subcellularLocation>
        <location evidence="1">Cytoplasm</location>
    </subcellularLocation>
</comment>
<dbReference type="SUPFAM" id="SSF52172">
    <property type="entry name" value="CheY-like"/>
    <property type="match status" value="1"/>
</dbReference>
<evidence type="ECO:0000256" key="5">
    <source>
        <dbReference type="ARBA" id="ARBA00023015"/>
    </source>
</evidence>
<keyword evidence="5" id="KW-0805">Transcription regulation</keyword>
<evidence type="ECO:0000256" key="3">
    <source>
        <dbReference type="ARBA" id="ARBA00022553"/>
    </source>
</evidence>
<dbReference type="KEGG" id="dpd:Deipe_1500"/>
<dbReference type="SMART" id="SM00448">
    <property type="entry name" value="REC"/>
    <property type="match status" value="1"/>
</dbReference>
<feature type="domain" description="Response regulatory" evidence="10">
    <location>
        <begin position="4"/>
        <end position="118"/>
    </location>
</feature>